<feature type="domain" description="Cobalamin-independent methionine synthase MetE C-terminal/archaeal" evidence="1">
    <location>
        <begin position="9"/>
        <end position="334"/>
    </location>
</feature>
<dbReference type="Gene3D" id="3.20.20.210">
    <property type="match status" value="1"/>
</dbReference>
<evidence type="ECO:0000313" key="3">
    <source>
        <dbReference type="Proteomes" id="UP001589693"/>
    </source>
</evidence>
<keyword evidence="3" id="KW-1185">Reference proteome</keyword>
<dbReference type="Proteomes" id="UP001589693">
    <property type="component" value="Unassembled WGS sequence"/>
</dbReference>
<proteinExistence type="predicted"/>
<organism evidence="2 3">
    <name type="scientific">Allokutzneria oryzae</name>
    <dbReference type="NCBI Taxonomy" id="1378989"/>
    <lineage>
        <taxon>Bacteria</taxon>
        <taxon>Bacillati</taxon>
        <taxon>Actinomycetota</taxon>
        <taxon>Actinomycetes</taxon>
        <taxon>Pseudonocardiales</taxon>
        <taxon>Pseudonocardiaceae</taxon>
        <taxon>Allokutzneria</taxon>
    </lineage>
</organism>
<evidence type="ECO:0000259" key="1">
    <source>
        <dbReference type="Pfam" id="PF01717"/>
    </source>
</evidence>
<protein>
    <submittedName>
        <fullName evidence="2">Methionine synthase</fullName>
    </submittedName>
</protein>
<dbReference type="Pfam" id="PF01717">
    <property type="entry name" value="Meth_synt_2"/>
    <property type="match status" value="1"/>
</dbReference>
<reference evidence="2 3" key="1">
    <citation type="submission" date="2024-09" db="EMBL/GenBank/DDBJ databases">
        <authorList>
            <person name="Sun Q."/>
            <person name="Mori K."/>
        </authorList>
    </citation>
    <scope>NUCLEOTIDE SEQUENCE [LARGE SCALE GENOMIC DNA]</scope>
    <source>
        <strain evidence="2 3">TBRC 7907</strain>
    </source>
</reference>
<dbReference type="SUPFAM" id="SSF51726">
    <property type="entry name" value="UROD/MetE-like"/>
    <property type="match status" value="1"/>
</dbReference>
<name>A0ABV6A475_9PSEU</name>
<dbReference type="InterPro" id="IPR038071">
    <property type="entry name" value="UROD/MetE-like_sf"/>
</dbReference>
<dbReference type="EMBL" id="JBHLZU010000026">
    <property type="protein sequence ID" value="MFB9907960.1"/>
    <property type="molecule type" value="Genomic_DNA"/>
</dbReference>
<comment type="caution">
    <text evidence="2">The sequence shown here is derived from an EMBL/GenBank/DDBJ whole genome shotgun (WGS) entry which is preliminary data.</text>
</comment>
<accession>A0ABV6A475</accession>
<sequence length="343" mass="35633">MTQAPWPAATATGIGSMPGVDPLEAARVVAGELPVLPHLPELPARGVGADLVGRTVGLLVDIAVEVVPSGYRVTARPGRDHRRCVDQLRGDLDAVEEALDGLRPELFKVQAAGPWTLASMVELQRGHRVMTDHGALREFAESLAEGLARHVTEVAARTGAKVVVQLDEPVLPAVLAGSLPTPSGYGNVAKVHEPEAEALLRTVITTAAEASGQPVVVHCCADRPPVTVLRRAGAGAIAIDLAPLAGAPAALWDELGEAWQDGVPLWLGVVPGVDPGKPVTLREAAQPAFALADRLGFDRAKLPALAVPTPGCGLAGATPAWARRALALVNDVAKAFVEPPESW</sequence>
<dbReference type="RefSeq" id="WP_377859042.1">
    <property type="nucleotide sequence ID" value="NZ_JBHLZU010000026.1"/>
</dbReference>
<evidence type="ECO:0000313" key="2">
    <source>
        <dbReference type="EMBL" id="MFB9907960.1"/>
    </source>
</evidence>
<dbReference type="InterPro" id="IPR002629">
    <property type="entry name" value="Met_Synth_C/arc"/>
</dbReference>
<gene>
    <name evidence="2" type="ORF">ACFFQA_28835</name>
</gene>